<dbReference type="PANTHER" id="PTHR33204">
    <property type="entry name" value="TRANSCRIPTIONAL REGULATOR, MARR FAMILY"/>
    <property type="match status" value="1"/>
</dbReference>
<dbReference type="GO" id="GO:0003677">
    <property type="term" value="F:DNA binding"/>
    <property type="evidence" value="ECO:0007669"/>
    <property type="project" value="UniProtKB-KW"/>
</dbReference>
<keyword evidence="3" id="KW-0804">Transcription</keyword>
<organism evidence="5 6">
    <name type="scientific">Mycolicibacterium frederiksbergense</name>
    <dbReference type="NCBI Taxonomy" id="117567"/>
    <lineage>
        <taxon>Bacteria</taxon>
        <taxon>Bacillati</taxon>
        <taxon>Actinomycetota</taxon>
        <taxon>Actinomycetes</taxon>
        <taxon>Mycobacteriales</taxon>
        <taxon>Mycobacteriaceae</taxon>
        <taxon>Mycolicibacterium</taxon>
    </lineage>
</organism>
<keyword evidence="6" id="KW-1185">Reference proteome</keyword>
<dbReference type="InterPro" id="IPR036388">
    <property type="entry name" value="WH-like_DNA-bd_sf"/>
</dbReference>
<keyword evidence="2" id="KW-0238">DNA-binding</keyword>
<dbReference type="Pfam" id="PF01638">
    <property type="entry name" value="HxlR"/>
    <property type="match status" value="1"/>
</dbReference>
<gene>
    <name evidence="5" type="ORF">EXE63_29335</name>
</gene>
<evidence type="ECO:0000256" key="3">
    <source>
        <dbReference type="ARBA" id="ARBA00023163"/>
    </source>
</evidence>
<dbReference type="InterPro" id="IPR002577">
    <property type="entry name" value="HTH_HxlR"/>
</dbReference>
<dbReference type="SUPFAM" id="SSF46785">
    <property type="entry name" value="Winged helix' DNA-binding domain"/>
    <property type="match status" value="1"/>
</dbReference>
<dbReference type="PROSITE" id="PS51118">
    <property type="entry name" value="HTH_HXLR"/>
    <property type="match status" value="1"/>
</dbReference>
<evidence type="ECO:0000313" key="5">
    <source>
        <dbReference type="EMBL" id="QIV84525.1"/>
    </source>
</evidence>
<dbReference type="Proteomes" id="UP000501849">
    <property type="component" value="Chromosome"/>
</dbReference>
<sequence>MAMTFERQLQDRESWTAGERCSVARVLDLLSTKTVFLTVRECFYGTKRFEDFVERIGTSAPAVSRALKQLEAAGAVQRAPYREPGSRAREEYHLTPAGEDLLPVFLSLMQWGDAHLQDGKPPLSFFDRQGRPVGVRVTADADGPAVCSADLEIRYNR</sequence>
<feature type="domain" description="HTH hxlR-type" evidence="4">
    <location>
        <begin position="21"/>
        <end position="120"/>
    </location>
</feature>
<dbReference type="InterPro" id="IPR036390">
    <property type="entry name" value="WH_DNA-bd_sf"/>
</dbReference>
<evidence type="ECO:0000256" key="1">
    <source>
        <dbReference type="ARBA" id="ARBA00023015"/>
    </source>
</evidence>
<proteinExistence type="predicted"/>
<dbReference type="PANTHER" id="PTHR33204:SF18">
    <property type="entry name" value="TRANSCRIPTIONAL REGULATORY PROTEIN"/>
    <property type="match status" value="1"/>
</dbReference>
<accession>A0A6H0SDY8</accession>
<dbReference type="KEGG" id="mfre:EXE63_29335"/>
<name>A0A6H0SDY8_9MYCO</name>
<dbReference type="AlphaFoldDB" id="A0A6H0SDY8"/>
<dbReference type="Gene3D" id="1.10.10.10">
    <property type="entry name" value="Winged helix-like DNA-binding domain superfamily/Winged helix DNA-binding domain"/>
    <property type="match status" value="1"/>
</dbReference>
<evidence type="ECO:0000256" key="2">
    <source>
        <dbReference type="ARBA" id="ARBA00023125"/>
    </source>
</evidence>
<evidence type="ECO:0000313" key="6">
    <source>
        <dbReference type="Proteomes" id="UP000501849"/>
    </source>
</evidence>
<evidence type="ECO:0000259" key="4">
    <source>
        <dbReference type="PROSITE" id="PS51118"/>
    </source>
</evidence>
<reference evidence="5 6" key="1">
    <citation type="submission" date="2019-04" db="EMBL/GenBank/DDBJ databases">
        <title>Draft, Whole-Genome Sequence of the Anthracene-degrading Mycobacterium frederiksbergense LB501T, Isolated from a Polycyclic Aromatic Hydrocarbon (PAH)-Contaminated Soil.</title>
        <authorList>
            <person name="Augelletti F."/>
        </authorList>
    </citation>
    <scope>NUCLEOTIDE SEQUENCE [LARGE SCALE GENOMIC DNA]</scope>
    <source>
        <strain evidence="5 6">LB 501T</strain>
    </source>
</reference>
<dbReference type="EMBL" id="CP038799">
    <property type="protein sequence ID" value="QIV84525.1"/>
    <property type="molecule type" value="Genomic_DNA"/>
</dbReference>
<keyword evidence="1" id="KW-0805">Transcription regulation</keyword>
<protein>
    <submittedName>
        <fullName evidence="5">Transcriptional regulator</fullName>
    </submittedName>
</protein>